<dbReference type="InterPro" id="IPR044772">
    <property type="entry name" value="NO3_transporter"/>
</dbReference>
<evidence type="ECO:0000313" key="8">
    <source>
        <dbReference type="EMBL" id="CAG2231198.1"/>
    </source>
</evidence>
<keyword evidence="3 7" id="KW-0812">Transmembrane</keyword>
<name>A0A8S3TLI5_MYTED</name>
<dbReference type="Pfam" id="PF07690">
    <property type="entry name" value="MFS_1"/>
    <property type="match status" value="1"/>
</dbReference>
<dbReference type="InterPro" id="IPR036259">
    <property type="entry name" value="MFS_trans_sf"/>
</dbReference>
<feature type="transmembrane region" description="Helical" evidence="7">
    <location>
        <begin position="129"/>
        <end position="150"/>
    </location>
</feature>
<dbReference type="Gene3D" id="1.20.1250.20">
    <property type="entry name" value="MFS general substrate transporter like domains"/>
    <property type="match status" value="2"/>
</dbReference>
<feature type="transmembrane region" description="Helical" evidence="7">
    <location>
        <begin position="105"/>
        <end position="123"/>
    </location>
</feature>
<reference evidence="8" key="1">
    <citation type="submission" date="2021-03" db="EMBL/GenBank/DDBJ databases">
        <authorList>
            <person name="Bekaert M."/>
        </authorList>
    </citation>
    <scope>NUCLEOTIDE SEQUENCE</scope>
</reference>
<feature type="transmembrane region" description="Helical" evidence="7">
    <location>
        <begin position="75"/>
        <end position="93"/>
    </location>
</feature>
<keyword evidence="9" id="KW-1185">Reference proteome</keyword>
<evidence type="ECO:0000256" key="3">
    <source>
        <dbReference type="ARBA" id="ARBA00022692"/>
    </source>
</evidence>
<evidence type="ECO:0000256" key="7">
    <source>
        <dbReference type="SAM" id="Phobius"/>
    </source>
</evidence>
<evidence type="ECO:0000256" key="4">
    <source>
        <dbReference type="ARBA" id="ARBA00022989"/>
    </source>
</evidence>
<feature type="transmembrane region" description="Helical" evidence="7">
    <location>
        <begin position="422"/>
        <end position="447"/>
    </location>
</feature>
<comment type="similarity">
    <text evidence="2">Belongs to the major facilitator superfamily. Nitrate/nitrite porter (TC 2.A.1.8) family.</text>
</comment>
<feature type="transmembrane region" description="Helical" evidence="7">
    <location>
        <begin position="467"/>
        <end position="488"/>
    </location>
</feature>
<protein>
    <submittedName>
        <fullName evidence="8">NRT</fullName>
    </submittedName>
</protein>
<evidence type="ECO:0000256" key="2">
    <source>
        <dbReference type="ARBA" id="ARBA00008432"/>
    </source>
</evidence>
<dbReference type="AlphaFoldDB" id="A0A8S3TLI5"/>
<dbReference type="OrthoDB" id="434240at2759"/>
<organism evidence="8 9">
    <name type="scientific">Mytilus edulis</name>
    <name type="common">Blue mussel</name>
    <dbReference type="NCBI Taxonomy" id="6550"/>
    <lineage>
        <taxon>Eukaryota</taxon>
        <taxon>Metazoa</taxon>
        <taxon>Spiralia</taxon>
        <taxon>Lophotrochozoa</taxon>
        <taxon>Mollusca</taxon>
        <taxon>Bivalvia</taxon>
        <taxon>Autobranchia</taxon>
        <taxon>Pteriomorphia</taxon>
        <taxon>Mytilida</taxon>
        <taxon>Mytiloidea</taxon>
        <taxon>Mytilidae</taxon>
        <taxon>Mytilinae</taxon>
        <taxon>Mytilus</taxon>
    </lineage>
</organism>
<dbReference type="EMBL" id="CAJPWZ010002131">
    <property type="protein sequence ID" value="CAG2231198.1"/>
    <property type="molecule type" value="Genomic_DNA"/>
</dbReference>
<feature type="transmembrane region" description="Helical" evidence="7">
    <location>
        <begin position="162"/>
        <end position="185"/>
    </location>
</feature>
<dbReference type="GO" id="GO:0016020">
    <property type="term" value="C:membrane"/>
    <property type="evidence" value="ECO:0007669"/>
    <property type="project" value="UniProtKB-SubCell"/>
</dbReference>
<dbReference type="PANTHER" id="PTHR23515">
    <property type="entry name" value="HIGH-AFFINITY NITRATE TRANSPORTER 2.3"/>
    <property type="match status" value="1"/>
</dbReference>
<feature type="transmembrane region" description="Helical" evidence="7">
    <location>
        <begin position="301"/>
        <end position="324"/>
    </location>
</feature>
<keyword evidence="4 7" id="KW-1133">Transmembrane helix</keyword>
<feature type="region of interest" description="Disordered" evidence="6">
    <location>
        <begin position="263"/>
        <end position="291"/>
    </location>
</feature>
<dbReference type="Proteomes" id="UP000683360">
    <property type="component" value="Unassembled WGS sequence"/>
</dbReference>
<evidence type="ECO:0000256" key="5">
    <source>
        <dbReference type="ARBA" id="ARBA00023136"/>
    </source>
</evidence>
<dbReference type="InterPro" id="IPR011701">
    <property type="entry name" value="MFS"/>
</dbReference>
<feature type="transmembrane region" description="Helical" evidence="7">
    <location>
        <begin position="197"/>
        <end position="219"/>
    </location>
</feature>
<evidence type="ECO:0000256" key="6">
    <source>
        <dbReference type="SAM" id="MobiDB-lite"/>
    </source>
</evidence>
<sequence length="543" mass="59831">MPCCTKVLGKIQAKHIEEDDLGKAKQFRLFSIARPYMRSFHSSWFGFFIAFTSWFGLQPLLPTIRKELKLSKTDLANSGIASVAATVAVRVIIGPMCDKYGPRRTMSCLLISGAVPMALAGLIKSGTGLIILRLFVGILGGTFVPCQFWTTAMFSSKIVGTANAIAAGWGNLGGGFTFILMPGLFRLMEVFGADEFLAWKIAVVIPSVICVLIGILILFTSDDCPQGHWENRTLPPSAKLPEKKKNETQGVANLGYKNDSKTVEMPKEVEKETNVDKPKVQTSPIEQTDENKEPTSLVGKFWAAVTMVVLVMQYGMCFGVEIAVNTVMNLYFLYRFKKEDCLNDSNNPFNTTNMTTPSLVRLDESNECSILDQDTASLVASLFGLMNLFARAMGGIYSDVLRQHLGIAGRLTAHFTCLVGEGIMLIIFSTMTTIPNAIAVMIFFSVFVQMSEGTTYAIVPYVLPLHIGIVAGLVGAGGNAGALIWNTIWRQLVEEDPSRWFWLLGLTVLSGSLLTLLVEVQDQRIWDVFVCGKRRKRSTTYRI</sequence>
<feature type="compositionally biased region" description="Basic and acidic residues" evidence="6">
    <location>
        <begin position="263"/>
        <end position="279"/>
    </location>
</feature>
<proteinExistence type="inferred from homology"/>
<feature type="transmembrane region" description="Helical" evidence="7">
    <location>
        <begin position="500"/>
        <end position="518"/>
    </location>
</feature>
<gene>
    <name evidence="8" type="ORF">MEDL_43982</name>
</gene>
<dbReference type="GO" id="GO:0015112">
    <property type="term" value="F:nitrate transmembrane transporter activity"/>
    <property type="evidence" value="ECO:0007669"/>
    <property type="project" value="InterPro"/>
</dbReference>
<keyword evidence="5 7" id="KW-0472">Membrane</keyword>
<accession>A0A8S3TLI5</accession>
<comment type="caution">
    <text evidence="8">The sequence shown here is derived from an EMBL/GenBank/DDBJ whole genome shotgun (WGS) entry which is preliminary data.</text>
</comment>
<feature type="transmembrane region" description="Helical" evidence="7">
    <location>
        <begin position="35"/>
        <end position="55"/>
    </location>
</feature>
<evidence type="ECO:0000313" key="9">
    <source>
        <dbReference type="Proteomes" id="UP000683360"/>
    </source>
</evidence>
<dbReference type="SUPFAM" id="SSF103473">
    <property type="entry name" value="MFS general substrate transporter"/>
    <property type="match status" value="1"/>
</dbReference>
<comment type="subcellular location">
    <subcellularLocation>
        <location evidence="1">Membrane</location>
        <topology evidence="1">Multi-pass membrane protein</topology>
    </subcellularLocation>
</comment>
<evidence type="ECO:0000256" key="1">
    <source>
        <dbReference type="ARBA" id="ARBA00004141"/>
    </source>
</evidence>